<accession>A0A845A914</accession>
<comment type="caution">
    <text evidence="12">The sequence shown here is derived from an EMBL/GenBank/DDBJ whole genome shotgun (WGS) entry which is preliminary data.</text>
</comment>
<dbReference type="Proteomes" id="UP000460561">
    <property type="component" value="Unassembled WGS sequence"/>
</dbReference>
<proteinExistence type="inferred from homology"/>
<dbReference type="InterPro" id="IPR024932">
    <property type="entry name" value="ApbE"/>
</dbReference>
<dbReference type="OrthoDB" id="9778595at2"/>
<keyword evidence="13" id="KW-1185">Reference proteome</keyword>
<keyword evidence="5 10" id="KW-0479">Metal-binding</keyword>
<evidence type="ECO:0000256" key="2">
    <source>
        <dbReference type="ARBA" id="ARBA00016337"/>
    </source>
</evidence>
<evidence type="ECO:0000313" key="13">
    <source>
        <dbReference type="Proteomes" id="UP000460561"/>
    </source>
</evidence>
<dbReference type="PIRSF" id="PIRSF006268">
    <property type="entry name" value="ApbE"/>
    <property type="match status" value="1"/>
</dbReference>
<dbReference type="EMBL" id="WTYQ01000001">
    <property type="protein sequence ID" value="MXP25046.1"/>
    <property type="molecule type" value="Genomic_DNA"/>
</dbReference>
<keyword evidence="3 10" id="KW-0285">Flavoprotein</keyword>
<comment type="cofactor">
    <cofactor evidence="11">
        <name>Mg(2+)</name>
        <dbReference type="ChEBI" id="CHEBI:18420"/>
    </cofactor>
    <cofactor evidence="11">
        <name>Mn(2+)</name>
        <dbReference type="ChEBI" id="CHEBI:29035"/>
    </cofactor>
    <text evidence="11">Magnesium. Can also use manganese.</text>
</comment>
<sequence length="334" mass="35654">MPENGGEVGELLIPPHNDADTLRPLFGGRSVSLGGETMGTEWRLSAVAPPTISDQDIAAALGAVFASVIAQMSQWEPDSELSRYNRGAPGSTHVISPQFHIVLDCALQIARVSGWSFDPTLGAVSELWGFGTGPDPELMPDGALADAMERRDRYALTMPAFGEPLIQPGGIRLDFSGIAKGFAVDMGIAALQRLGIHHALLEVGGELRAIGVQSDGMPWWVDCDVPPDSEAPVARIALSGWAVATSGNYYRRRTAEGHSWSHSFDPVSGWPLGDDVLSVTVLHHGCMQADALATAILVKGPTEGITFADMFGIPARIVADDQIHTSAAWLKWRE</sequence>
<evidence type="ECO:0000256" key="1">
    <source>
        <dbReference type="ARBA" id="ARBA00011955"/>
    </source>
</evidence>
<evidence type="ECO:0000256" key="4">
    <source>
        <dbReference type="ARBA" id="ARBA00022679"/>
    </source>
</evidence>
<protein>
    <recommendedName>
        <fullName evidence="2 10">FAD:protein FMN transferase</fullName>
        <ecNumber evidence="1 10">2.7.1.180</ecNumber>
    </recommendedName>
    <alternativeName>
        <fullName evidence="8 10">Flavin transferase</fullName>
    </alternativeName>
</protein>
<dbReference type="SUPFAM" id="SSF143631">
    <property type="entry name" value="ApbE-like"/>
    <property type="match status" value="1"/>
</dbReference>
<evidence type="ECO:0000256" key="11">
    <source>
        <dbReference type="PIRSR" id="PIRSR006268-2"/>
    </source>
</evidence>
<keyword evidence="4 10" id="KW-0808">Transferase</keyword>
<name>A0A845A914_9SPHN</name>
<comment type="catalytic activity">
    <reaction evidence="9 10">
        <text>L-threonyl-[protein] + FAD = FMN-L-threonyl-[protein] + AMP + H(+)</text>
        <dbReference type="Rhea" id="RHEA:36847"/>
        <dbReference type="Rhea" id="RHEA-COMP:11060"/>
        <dbReference type="Rhea" id="RHEA-COMP:11061"/>
        <dbReference type="ChEBI" id="CHEBI:15378"/>
        <dbReference type="ChEBI" id="CHEBI:30013"/>
        <dbReference type="ChEBI" id="CHEBI:57692"/>
        <dbReference type="ChEBI" id="CHEBI:74257"/>
        <dbReference type="ChEBI" id="CHEBI:456215"/>
        <dbReference type="EC" id="2.7.1.180"/>
    </reaction>
</comment>
<dbReference type="EC" id="2.7.1.180" evidence="1 10"/>
<dbReference type="InterPro" id="IPR003374">
    <property type="entry name" value="ApbE-like_sf"/>
</dbReference>
<organism evidence="12 13">
    <name type="scientific">Altericroceibacterium indicum</name>
    <dbReference type="NCBI Taxonomy" id="374177"/>
    <lineage>
        <taxon>Bacteria</taxon>
        <taxon>Pseudomonadati</taxon>
        <taxon>Pseudomonadota</taxon>
        <taxon>Alphaproteobacteria</taxon>
        <taxon>Sphingomonadales</taxon>
        <taxon>Erythrobacteraceae</taxon>
        <taxon>Altericroceibacterium</taxon>
    </lineage>
</organism>
<evidence type="ECO:0000256" key="10">
    <source>
        <dbReference type="PIRNR" id="PIRNR006268"/>
    </source>
</evidence>
<evidence type="ECO:0000256" key="7">
    <source>
        <dbReference type="ARBA" id="ARBA00022842"/>
    </source>
</evidence>
<gene>
    <name evidence="12" type="ORF">GRI39_03155</name>
</gene>
<dbReference type="AlphaFoldDB" id="A0A845A914"/>
<dbReference type="PANTHER" id="PTHR30040:SF2">
    <property type="entry name" value="FAD:PROTEIN FMN TRANSFERASE"/>
    <property type="match status" value="1"/>
</dbReference>
<comment type="similarity">
    <text evidence="10">Belongs to the ApbE family.</text>
</comment>
<evidence type="ECO:0000256" key="9">
    <source>
        <dbReference type="ARBA" id="ARBA00048540"/>
    </source>
</evidence>
<keyword evidence="7 10" id="KW-0460">Magnesium</keyword>
<dbReference type="RefSeq" id="WP_160738214.1">
    <property type="nucleotide sequence ID" value="NZ_WTYQ01000001.1"/>
</dbReference>
<dbReference type="Pfam" id="PF02424">
    <property type="entry name" value="ApbE"/>
    <property type="match status" value="1"/>
</dbReference>
<evidence type="ECO:0000313" key="12">
    <source>
        <dbReference type="EMBL" id="MXP25046.1"/>
    </source>
</evidence>
<feature type="binding site" evidence="11">
    <location>
        <position position="177"/>
    </location>
    <ligand>
        <name>Mg(2+)</name>
        <dbReference type="ChEBI" id="CHEBI:18420"/>
    </ligand>
</feature>
<reference evidence="12 13" key="1">
    <citation type="submission" date="2019-12" db="EMBL/GenBank/DDBJ databases">
        <title>Genomic-based taxomic classification of the family Erythrobacteraceae.</title>
        <authorList>
            <person name="Xu L."/>
        </authorList>
    </citation>
    <scope>NUCLEOTIDE SEQUENCE [LARGE SCALE GENOMIC DNA]</scope>
    <source>
        <strain evidence="12 13">DSM 18604</strain>
    </source>
</reference>
<dbReference type="PANTHER" id="PTHR30040">
    <property type="entry name" value="THIAMINE BIOSYNTHESIS LIPOPROTEIN APBE"/>
    <property type="match status" value="1"/>
</dbReference>
<feature type="binding site" evidence="11">
    <location>
        <position position="290"/>
    </location>
    <ligand>
        <name>Mg(2+)</name>
        <dbReference type="ChEBI" id="CHEBI:18420"/>
    </ligand>
</feature>
<dbReference type="GO" id="GO:0046872">
    <property type="term" value="F:metal ion binding"/>
    <property type="evidence" value="ECO:0007669"/>
    <property type="project" value="UniProtKB-UniRule"/>
</dbReference>
<evidence type="ECO:0000256" key="8">
    <source>
        <dbReference type="ARBA" id="ARBA00031306"/>
    </source>
</evidence>
<evidence type="ECO:0000256" key="5">
    <source>
        <dbReference type="ARBA" id="ARBA00022723"/>
    </source>
</evidence>
<feature type="binding site" evidence="11">
    <location>
        <position position="294"/>
    </location>
    <ligand>
        <name>Mg(2+)</name>
        <dbReference type="ChEBI" id="CHEBI:18420"/>
    </ligand>
</feature>
<evidence type="ECO:0000256" key="6">
    <source>
        <dbReference type="ARBA" id="ARBA00022827"/>
    </source>
</evidence>
<dbReference type="Gene3D" id="3.10.520.10">
    <property type="entry name" value="ApbE-like domains"/>
    <property type="match status" value="1"/>
</dbReference>
<evidence type="ECO:0000256" key="3">
    <source>
        <dbReference type="ARBA" id="ARBA00022630"/>
    </source>
</evidence>
<dbReference type="GO" id="GO:0016740">
    <property type="term" value="F:transferase activity"/>
    <property type="evidence" value="ECO:0007669"/>
    <property type="project" value="UniProtKB-UniRule"/>
</dbReference>
<keyword evidence="6 10" id="KW-0274">FAD</keyword>